<name>A0A3B0ALB7_9BACL</name>
<keyword evidence="1" id="KW-0472">Membrane</keyword>
<feature type="transmembrane region" description="Helical" evidence="1">
    <location>
        <begin position="107"/>
        <end position="128"/>
    </location>
</feature>
<accession>A0A3B0ALB7</accession>
<evidence type="ECO:0000256" key="1">
    <source>
        <dbReference type="SAM" id="Phobius"/>
    </source>
</evidence>
<comment type="caution">
    <text evidence="2">The sequence shown here is derived from an EMBL/GenBank/DDBJ whole genome shotgun (WGS) entry which is preliminary data.</text>
</comment>
<dbReference type="EMBL" id="RBAH01000052">
    <property type="protein sequence ID" value="RKN61400.1"/>
    <property type="molecule type" value="Genomic_DNA"/>
</dbReference>
<keyword evidence="1" id="KW-1133">Transmembrane helix</keyword>
<dbReference type="Proteomes" id="UP000282311">
    <property type="component" value="Unassembled WGS sequence"/>
</dbReference>
<feature type="transmembrane region" description="Helical" evidence="1">
    <location>
        <begin position="208"/>
        <end position="228"/>
    </location>
</feature>
<protein>
    <recommendedName>
        <fullName evidence="4">ABC transporter permease</fullName>
    </recommendedName>
</protein>
<organism evidence="2 3">
    <name type="scientific">Paenibacillus ginsengarvi</name>
    <dbReference type="NCBI Taxonomy" id="400777"/>
    <lineage>
        <taxon>Bacteria</taxon>
        <taxon>Bacillati</taxon>
        <taxon>Bacillota</taxon>
        <taxon>Bacilli</taxon>
        <taxon>Bacillales</taxon>
        <taxon>Paenibacillaceae</taxon>
        <taxon>Paenibacillus</taxon>
    </lineage>
</organism>
<feature type="transmembrane region" description="Helical" evidence="1">
    <location>
        <begin position="21"/>
        <end position="43"/>
    </location>
</feature>
<feature type="transmembrane region" description="Helical" evidence="1">
    <location>
        <begin position="55"/>
        <end position="79"/>
    </location>
</feature>
<evidence type="ECO:0000313" key="2">
    <source>
        <dbReference type="EMBL" id="RKN61400.1"/>
    </source>
</evidence>
<keyword evidence="3" id="KW-1185">Reference proteome</keyword>
<evidence type="ECO:0008006" key="4">
    <source>
        <dbReference type="Google" id="ProtNLM"/>
    </source>
</evidence>
<evidence type="ECO:0000313" key="3">
    <source>
        <dbReference type="Proteomes" id="UP000282311"/>
    </source>
</evidence>
<sequence>MWNNAWFITKHELKRSNWGKLASVILYLYFGVFSAFIVGAMYAEASGGMRSGISIPADIVFLTAMCCIGFSMTADYVSFYKTDIFTRKLQYMRQLPIGPSELVTARYLQIAITTVAQSLLFFIPFYFISDMGYLLTPAQFVAFALIWIFFGICVCLAFTYMELGLSGKVYFLFNMIVVFILVAAASTAGYFGISLVDLTVRGAATFGVWMSLAGLVIAILSGCVWFRLTERKIRSRSFIK</sequence>
<dbReference type="RefSeq" id="WP_120751981.1">
    <property type="nucleotide sequence ID" value="NZ_RBAH01000052.1"/>
</dbReference>
<proteinExistence type="predicted"/>
<dbReference type="OrthoDB" id="2678663at2"/>
<feature type="transmembrane region" description="Helical" evidence="1">
    <location>
        <begin position="172"/>
        <end position="196"/>
    </location>
</feature>
<keyword evidence="1" id="KW-0812">Transmembrane</keyword>
<feature type="transmembrane region" description="Helical" evidence="1">
    <location>
        <begin position="140"/>
        <end position="160"/>
    </location>
</feature>
<gene>
    <name evidence="2" type="ORF">D7M11_35425</name>
</gene>
<dbReference type="AlphaFoldDB" id="A0A3B0ALB7"/>
<reference evidence="2 3" key="1">
    <citation type="journal article" date="2007" name="Int. J. Syst. Evol. Microbiol.">
        <title>Paenibacillus ginsengarvi sp. nov., isolated from soil from ginseng cultivation.</title>
        <authorList>
            <person name="Yoon M.H."/>
            <person name="Ten L.N."/>
            <person name="Im W.T."/>
        </authorList>
    </citation>
    <scope>NUCLEOTIDE SEQUENCE [LARGE SCALE GENOMIC DNA]</scope>
    <source>
        <strain evidence="2 3">KCTC 13059</strain>
    </source>
</reference>